<feature type="compositionally biased region" description="Basic residues" evidence="1">
    <location>
        <begin position="132"/>
        <end position="144"/>
    </location>
</feature>
<feature type="region of interest" description="Disordered" evidence="1">
    <location>
        <begin position="106"/>
        <end position="144"/>
    </location>
</feature>
<feature type="compositionally biased region" description="Low complexity" evidence="1">
    <location>
        <begin position="112"/>
        <end position="124"/>
    </location>
</feature>
<reference evidence="3 4" key="1">
    <citation type="journal article" date="2019" name="Nat. Ecol. Evol.">
        <title>Megaphylogeny resolves global patterns of mushroom evolution.</title>
        <authorList>
            <person name="Varga T."/>
            <person name="Krizsan K."/>
            <person name="Foldi C."/>
            <person name="Dima B."/>
            <person name="Sanchez-Garcia M."/>
            <person name="Sanchez-Ramirez S."/>
            <person name="Szollosi G.J."/>
            <person name="Szarkandi J.G."/>
            <person name="Papp V."/>
            <person name="Albert L."/>
            <person name="Andreopoulos W."/>
            <person name="Angelini C."/>
            <person name="Antonin V."/>
            <person name="Barry K.W."/>
            <person name="Bougher N.L."/>
            <person name="Buchanan P."/>
            <person name="Buyck B."/>
            <person name="Bense V."/>
            <person name="Catcheside P."/>
            <person name="Chovatia M."/>
            <person name="Cooper J."/>
            <person name="Damon W."/>
            <person name="Desjardin D."/>
            <person name="Finy P."/>
            <person name="Geml J."/>
            <person name="Haridas S."/>
            <person name="Hughes K."/>
            <person name="Justo A."/>
            <person name="Karasinski D."/>
            <person name="Kautmanova I."/>
            <person name="Kiss B."/>
            <person name="Kocsube S."/>
            <person name="Kotiranta H."/>
            <person name="LaButti K.M."/>
            <person name="Lechner B.E."/>
            <person name="Liimatainen K."/>
            <person name="Lipzen A."/>
            <person name="Lukacs Z."/>
            <person name="Mihaltcheva S."/>
            <person name="Morgado L.N."/>
            <person name="Niskanen T."/>
            <person name="Noordeloos M.E."/>
            <person name="Ohm R.A."/>
            <person name="Ortiz-Santana B."/>
            <person name="Ovrebo C."/>
            <person name="Racz N."/>
            <person name="Riley R."/>
            <person name="Savchenko A."/>
            <person name="Shiryaev A."/>
            <person name="Soop K."/>
            <person name="Spirin V."/>
            <person name="Szebenyi C."/>
            <person name="Tomsovsky M."/>
            <person name="Tulloss R.E."/>
            <person name="Uehling J."/>
            <person name="Grigoriev I.V."/>
            <person name="Vagvolgyi C."/>
            <person name="Papp T."/>
            <person name="Martin F.M."/>
            <person name="Miettinen O."/>
            <person name="Hibbett D.S."/>
            <person name="Nagy L.G."/>
        </authorList>
    </citation>
    <scope>NUCLEOTIDE SEQUENCE [LARGE SCALE GENOMIC DNA]</scope>
    <source>
        <strain evidence="3 4">CBS 166.37</strain>
    </source>
</reference>
<dbReference type="EMBL" id="ML213620">
    <property type="protein sequence ID" value="TFK35621.1"/>
    <property type="molecule type" value="Genomic_DNA"/>
</dbReference>
<evidence type="ECO:0000313" key="3">
    <source>
        <dbReference type="EMBL" id="TFK35621.1"/>
    </source>
</evidence>
<dbReference type="AlphaFoldDB" id="A0A5C3M3G8"/>
<name>A0A5C3M3G8_9AGAR</name>
<evidence type="ECO:0000313" key="4">
    <source>
        <dbReference type="Proteomes" id="UP000308652"/>
    </source>
</evidence>
<evidence type="ECO:0000256" key="2">
    <source>
        <dbReference type="SAM" id="SignalP"/>
    </source>
</evidence>
<organism evidence="3 4">
    <name type="scientific">Crucibulum laeve</name>
    <dbReference type="NCBI Taxonomy" id="68775"/>
    <lineage>
        <taxon>Eukaryota</taxon>
        <taxon>Fungi</taxon>
        <taxon>Dikarya</taxon>
        <taxon>Basidiomycota</taxon>
        <taxon>Agaricomycotina</taxon>
        <taxon>Agaricomycetes</taxon>
        <taxon>Agaricomycetidae</taxon>
        <taxon>Agaricales</taxon>
        <taxon>Agaricineae</taxon>
        <taxon>Nidulariaceae</taxon>
        <taxon>Crucibulum</taxon>
    </lineage>
</organism>
<accession>A0A5C3M3G8</accession>
<evidence type="ECO:0000256" key="1">
    <source>
        <dbReference type="SAM" id="MobiDB-lite"/>
    </source>
</evidence>
<dbReference type="Proteomes" id="UP000308652">
    <property type="component" value="Unassembled WGS sequence"/>
</dbReference>
<keyword evidence="4" id="KW-1185">Reference proteome</keyword>
<gene>
    <name evidence="3" type="ORF">BDQ12DRAFT_315009</name>
</gene>
<evidence type="ECO:0008006" key="5">
    <source>
        <dbReference type="Google" id="ProtNLM"/>
    </source>
</evidence>
<feature type="signal peptide" evidence="2">
    <location>
        <begin position="1"/>
        <end position="21"/>
    </location>
</feature>
<sequence>MLFHLLPLLPLPVLCSMTVHGRIPSRKRPSPHALLTPPRPPSPSLRRTIILSSSRRLSYPRCLPRRMRLRCHESRMRRRDCRSLTSELHFRDSSLRCRLLTKFWAGAPPSPKSLSSISCKTSSSVRAGCPSSRRKRTGTCHPCR</sequence>
<protein>
    <recommendedName>
        <fullName evidence="5">Secreted protein</fullName>
    </recommendedName>
</protein>
<proteinExistence type="predicted"/>
<keyword evidence="2" id="KW-0732">Signal</keyword>
<feature type="chain" id="PRO_5023079791" description="Secreted protein" evidence="2">
    <location>
        <begin position="22"/>
        <end position="144"/>
    </location>
</feature>